<dbReference type="EMBL" id="AEGR01000051">
    <property type="protein sequence ID" value="EGI77250.1"/>
    <property type="molecule type" value="Genomic_DNA"/>
</dbReference>
<gene>
    <name evidence="11" type="ORF">HGR_07011</name>
</gene>
<dbReference type="AlphaFoldDB" id="F3KSH3"/>
<comment type="caution">
    <text evidence="11">The sequence shown here is derived from an EMBL/GenBank/DDBJ whole genome shotgun (WGS) entry which is preliminary data.</text>
</comment>
<evidence type="ECO:0000256" key="8">
    <source>
        <dbReference type="SAM" id="Phobius"/>
    </source>
</evidence>
<dbReference type="GO" id="GO:0008324">
    <property type="term" value="F:monoatomic cation transmembrane transporter activity"/>
    <property type="evidence" value="ECO:0007669"/>
    <property type="project" value="InterPro"/>
</dbReference>
<dbReference type="STRING" id="887062.HGR_07011"/>
<comment type="similarity">
    <text evidence="2">Belongs to the cation diffusion facilitator (CDF) transporter (TC 2.A.4) family.</text>
</comment>
<sequence length="327" mass="35330">MPLTEDSEATEYTSAERAAAASRSTWVSVIVNLVLTSTQIVAGVLTKSQALVADGIHSLSDLIADFVVLLANRHSQKDADADHPYGHHRYETAASLVLGLLLLAVGVGMLWSAIVKLEQPHAIPQVHGVALWVALGALVAKELLFRYMLAVAKRVKSSMLVANAWHARSDAASSLVVGLGILGNLAGYPILDPIAAAIVGFMVAKMGWTFGWDALHDLMDRAVNDEELAAIRQTLSETPGIQGVHDIRTRKMGDLIVADAHIEVDATLTVEAGHDIAVEARRRVMQRHRVLNLMTHVDPWHRPDRDHDQVSGPPYVPAPPTGQTARP</sequence>
<dbReference type="InterPro" id="IPR027469">
    <property type="entry name" value="Cation_efflux_TMD_sf"/>
</dbReference>
<keyword evidence="4 8" id="KW-0812">Transmembrane</keyword>
<proteinExistence type="inferred from homology"/>
<dbReference type="Proteomes" id="UP000016368">
    <property type="component" value="Unassembled WGS sequence"/>
</dbReference>
<reference evidence="11 12" key="1">
    <citation type="journal article" date="2011" name="EMBO J.">
        <title>Structural diversity of bacterial flagellar motors.</title>
        <authorList>
            <person name="Chen S."/>
            <person name="Beeby M."/>
            <person name="Murphy G.E."/>
            <person name="Leadbetter J.R."/>
            <person name="Hendrixson D.R."/>
            <person name="Briegel A."/>
            <person name="Li Z."/>
            <person name="Shi J."/>
            <person name="Tocheva E.I."/>
            <person name="Muller A."/>
            <person name="Dobro M.J."/>
            <person name="Jensen G.J."/>
        </authorList>
    </citation>
    <scope>NUCLEOTIDE SEQUENCE [LARGE SCALE GENOMIC DNA]</scope>
    <source>
        <strain evidence="11 12">ATCC 19624</strain>
    </source>
</reference>
<evidence type="ECO:0000256" key="1">
    <source>
        <dbReference type="ARBA" id="ARBA00004141"/>
    </source>
</evidence>
<keyword evidence="12" id="KW-1185">Reference proteome</keyword>
<feature type="region of interest" description="Disordered" evidence="7">
    <location>
        <begin position="298"/>
        <end position="327"/>
    </location>
</feature>
<dbReference type="Pfam" id="PF01545">
    <property type="entry name" value="Cation_efflux"/>
    <property type="match status" value="1"/>
</dbReference>
<feature type="transmembrane region" description="Helical" evidence="8">
    <location>
        <begin position="126"/>
        <end position="149"/>
    </location>
</feature>
<dbReference type="InterPro" id="IPR058533">
    <property type="entry name" value="Cation_efflux_TM"/>
</dbReference>
<feature type="domain" description="Cation efflux protein cytoplasmic" evidence="10">
    <location>
        <begin position="224"/>
        <end position="299"/>
    </location>
</feature>
<dbReference type="Gene3D" id="3.30.70.1350">
    <property type="entry name" value="Cation efflux protein, cytoplasmic domain"/>
    <property type="match status" value="1"/>
</dbReference>
<dbReference type="SUPFAM" id="SSF160240">
    <property type="entry name" value="Cation efflux protein cytoplasmic domain-like"/>
    <property type="match status" value="1"/>
</dbReference>
<dbReference type="OrthoDB" id="9806522at2"/>
<evidence type="ECO:0000256" key="2">
    <source>
        <dbReference type="ARBA" id="ARBA00008114"/>
    </source>
</evidence>
<comment type="subcellular location">
    <subcellularLocation>
        <location evidence="1">Membrane</location>
        <topology evidence="1">Multi-pass membrane protein</topology>
    </subcellularLocation>
</comment>
<dbReference type="NCBIfam" id="TIGR01297">
    <property type="entry name" value="CDF"/>
    <property type="match status" value="1"/>
</dbReference>
<keyword evidence="3" id="KW-0813">Transport</keyword>
<keyword evidence="6 8" id="KW-0472">Membrane</keyword>
<feature type="transmembrane region" description="Helical" evidence="8">
    <location>
        <begin position="93"/>
        <end position="114"/>
    </location>
</feature>
<feature type="compositionally biased region" description="Basic and acidic residues" evidence="7">
    <location>
        <begin position="298"/>
        <end position="309"/>
    </location>
</feature>
<keyword evidence="5 8" id="KW-1133">Transmembrane helix</keyword>
<organism evidence="11 12">
    <name type="scientific">Hylemonella gracilis ATCC 19624</name>
    <dbReference type="NCBI Taxonomy" id="887062"/>
    <lineage>
        <taxon>Bacteria</taxon>
        <taxon>Pseudomonadati</taxon>
        <taxon>Pseudomonadota</taxon>
        <taxon>Betaproteobacteria</taxon>
        <taxon>Burkholderiales</taxon>
        <taxon>Comamonadaceae</taxon>
        <taxon>Hylemonella</taxon>
    </lineage>
</organism>
<evidence type="ECO:0000256" key="4">
    <source>
        <dbReference type="ARBA" id="ARBA00022692"/>
    </source>
</evidence>
<dbReference type="InterPro" id="IPR002524">
    <property type="entry name" value="Cation_efflux"/>
</dbReference>
<dbReference type="SUPFAM" id="SSF161111">
    <property type="entry name" value="Cation efflux protein transmembrane domain-like"/>
    <property type="match status" value="1"/>
</dbReference>
<dbReference type="InterPro" id="IPR027470">
    <property type="entry name" value="Cation_efflux_CTD"/>
</dbReference>
<dbReference type="eggNOG" id="COG0053">
    <property type="taxonomic scope" value="Bacteria"/>
</dbReference>
<feature type="domain" description="Cation efflux protein transmembrane" evidence="9">
    <location>
        <begin position="26"/>
        <end position="219"/>
    </location>
</feature>
<evidence type="ECO:0000256" key="7">
    <source>
        <dbReference type="SAM" id="MobiDB-lite"/>
    </source>
</evidence>
<accession>F3KSH3</accession>
<evidence type="ECO:0000259" key="9">
    <source>
        <dbReference type="Pfam" id="PF01545"/>
    </source>
</evidence>
<protein>
    <submittedName>
        <fullName evidence="11">Cation diffusion facilitator family transporter</fullName>
    </submittedName>
</protein>
<evidence type="ECO:0000256" key="5">
    <source>
        <dbReference type="ARBA" id="ARBA00022989"/>
    </source>
</evidence>
<evidence type="ECO:0000313" key="12">
    <source>
        <dbReference type="Proteomes" id="UP000016368"/>
    </source>
</evidence>
<name>F3KSH3_9BURK</name>
<feature type="transmembrane region" description="Helical" evidence="8">
    <location>
        <begin position="194"/>
        <end position="212"/>
    </location>
</feature>
<dbReference type="PANTHER" id="PTHR43840:SF15">
    <property type="entry name" value="MITOCHONDRIAL METAL TRANSPORTER 1-RELATED"/>
    <property type="match status" value="1"/>
</dbReference>
<dbReference type="RefSeq" id="WP_006297437.1">
    <property type="nucleotide sequence ID" value="NZ_AEGR01000051.1"/>
</dbReference>
<dbReference type="InterPro" id="IPR036837">
    <property type="entry name" value="Cation_efflux_CTD_sf"/>
</dbReference>
<dbReference type="GO" id="GO:0016020">
    <property type="term" value="C:membrane"/>
    <property type="evidence" value="ECO:0007669"/>
    <property type="project" value="UniProtKB-SubCell"/>
</dbReference>
<evidence type="ECO:0000256" key="6">
    <source>
        <dbReference type="ARBA" id="ARBA00023136"/>
    </source>
</evidence>
<dbReference type="Gene3D" id="1.20.1510.10">
    <property type="entry name" value="Cation efflux protein transmembrane domain"/>
    <property type="match status" value="1"/>
</dbReference>
<dbReference type="Pfam" id="PF16916">
    <property type="entry name" value="ZT_dimer"/>
    <property type="match status" value="1"/>
</dbReference>
<dbReference type="PANTHER" id="PTHR43840">
    <property type="entry name" value="MITOCHONDRIAL METAL TRANSPORTER 1-RELATED"/>
    <property type="match status" value="1"/>
</dbReference>
<evidence type="ECO:0000313" key="11">
    <source>
        <dbReference type="EMBL" id="EGI77250.1"/>
    </source>
</evidence>
<evidence type="ECO:0000256" key="3">
    <source>
        <dbReference type="ARBA" id="ARBA00022448"/>
    </source>
</evidence>
<evidence type="ECO:0000259" key="10">
    <source>
        <dbReference type="Pfam" id="PF16916"/>
    </source>
</evidence>
<feature type="transmembrane region" description="Helical" evidence="8">
    <location>
        <begin position="170"/>
        <end position="188"/>
    </location>
</feature>
<dbReference type="FunFam" id="1.20.1510.10:FF:000006">
    <property type="entry name" value="Divalent cation efflux transporter"/>
    <property type="match status" value="1"/>
</dbReference>
<dbReference type="InterPro" id="IPR050291">
    <property type="entry name" value="CDF_Transporter"/>
</dbReference>